<protein>
    <submittedName>
        <fullName evidence="2">Uncharacterized protein</fullName>
    </submittedName>
</protein>
<keyword evidence="3" id="KW-1185">Reference proteome</keyword>
<feature type="region of interest" description="Disordered" evidence="1">
    <location>
        <begin position="222"/>
        <end position="260"/>
    </location>
</feature>
<gene>
    <name evidence="2" type="ORF">NEZAVI_LOCUS652</name>
</gene>
<feature type="compositionally biased region" description="Basic and acidic residues" evidence="1">
    <location>
        <begin position="236"/>
        <end position="260"/>
    </location>
</feature>
<organism evidence="2 3">
    <name type="scientific">Nezara viridula</name>
    <name type="common">Southern green stink bug</name>
    <name type="synonym">Cimex viridulus</name>
    <dbReference type="NCBI Taxonomy" id="85310"/>
    <lineage>
        <taxon>Eukaryota</taxon>
        <taxon>Metazoa</taxon>
        <taxon>Ecdysozoa</taxon>
        <taxon>Arthropoda</taxon>
        <taxon>Hexapoda</taxon>
        <taxon>Insecta</taxon>
        <taxon>Pterygota</taxon>
        <taxon>Neoptera</taxon>
        <taxon>Paraneoptera</taxon>
        <taxon>Hemiptera</taxon>
        <taxon>Heteroptera</taxon>
        <taxon>Panheteroptera</taxon>
        <taxon>Pentatomomorpha</taxon>
        <taxon>Pentatomoidea</taxon>
        <taxon>Pentatomidae</taxon>
        <taxon>Pentatominae</taxon>
        <taxon>Nezara</taxon>
    </lineage>
</organism>
<evidence type="ECO:0000256" key="1">
    <source>
        <dbReference type="SAM" id="MobiDB-lite"/>
    </source>
</evidence>
<evidence type="ECO:0000313" key="3">
    <source>
        <dbReference type="Proteomes" id="UP001152798"/>
    </source>
</evidence>
<proteinExistence type="predicted"/>
<dbReference type="AlphaFoldDB" id="A0A9P0E322"/>
<dbReference type="EMBL" id="OV725077">
    <property type="protein sequence ID" value="CAH1389208.1"/>
    <property type="molecule type" value="Genomic_DNA"/>
</dbReference>
<sequence>MRTNMEGDVWTLMPAGLRLDGGSAKQNGLAIAAVSIIVRLPLDTHLFYLRRESLVLLRQLQDEGVLFLLGLPHGGLSVAQPPLQFPDVRLQLDQPGLPLGLGGSELPSQKVSVLLDHLKTIDGIRFSEMDSRPPCSFIARLRPRSSLQASARRPIVPQDGCCQTGDCRWLVSLTGRRADSYLTMMAYADASNCFPYMRSKVGSPEVFTFQADVQEARNNNKFLDHDEPAPFLDAVPFKRDKEIRKEDREEEEAQKVEQTE</sequence>
<reference evidence="2" key="1">
    <citation type="submission" date="2022-01" db="EMBL/GenBank/DDBJ databases">
        <authorList>
            <person name="King R."/>
        </authorList>
    </citation>
    <scope>NUCLEOTIDE SEQUENCE</scope>
</reference>
<accession>A0A9P0E322</accession>
<evidence type="ECO:0000313" key="2">
    <source>
        <dbReference type="EMBL" id="CAH1389208.1"/>
    </source>
</evidence>
<name>A0A9P0E322_NEZVI</name>
<dbReference type="Proteomes" id="UP001152798">
    <property type="component" value="Chromosome 1"/>
</dbReference>